<feature type="domain" description="Neutral/alkaline non-lysosomal ceramidase N-terminal" evidence="2">
    <location>
        <begin position="3"/>
        <end position="162"/>
    </location>
</feature>
<reference evidence="3 4" key="1">
    <citation type="journal article" date="2023" name="Plants (Basel)">
        <title>Bridging the Gap: Combining Genomics and Transcriptomics Approaches to Understand Stylosanthes scabra, an Orphan Legume from the Brazilian Caatinga.</title>
        <authorList>
            <person name="Ferreira-Neto J.R.C."/>
            <person name="da Silva M.D."/>
            <person name="Binneck E."/>
            <person name="de Melo N.F."/>
            <person name="da Silva R.H."/>
            <person name="de Melo A.L.T.M."/>
            <person name="Pandolfi V."/>
            <person name="Bustamante F.O."/>
            <person name="Brasileiro-Vidal A.C."/>
            <person name="Benko-Iseppon A.M."/>
        </authorList>
    </citation>
    <scope>NUCLEOTIDE SEQUENCE [LARGE SCALE GENOMIC DNA]</scope>
    <source>
        <tissue evidence="3">Leaves</tissue>
    </source>
</reference>
<proteinExistence type="inferred from homology"/>
<feature type="domain" description="Neutral/alkaline non-lysosomal ceramidase N-terminal" evidence="2">
    <location>
        <begin position="164"/>
        <end position="376"/>
    </location>
</feature>
<dbReference type="InterPro" id="IPR006823">
    <property type="entry name" value="Ceramidase_alk"/>
</dbReference>
<dbReference type="Pfam" id="PF04734">
    <property type="entry name" value="Ceramidase_alk"/>
    <property type="match status" value="2"/>
</dbReference>
<protein>
    <recommendedName>
        <fullName evidence="1">Neutral ceramidase</fullName>
        <ecNumber evidence="1">3.5.1.23</ecNumber>
    </recommendedName>
</protein>
<evidence type="ECO:0000256" key="1">
    <source>
        <dbReference type="RuleBase" id="RU366019"/>
    </source>
</evidence>
<sequence length="422" mass="47017">MGGDVYTEKNVAISGIHTHAGPGGYLQYLVYIVASLGFVCQSFDVLVEGIEKSIVQAHVNFCPRSVRVNKGYRHLARELLDACINRSPSAHLNNPAGERKKYTYDVDKHMTLLKFVDDDFGPVGSFNWFATHGTSMSRTNSLISGDNKGAAAWFMEDCQIDKERQGAGYPDEFESTRIIGERQFRKAVQLFNEAEEETVGDVDYRHAYVDLSSLKVIHKRGASKVVRTCPASMGFAFAAGTTDGPGTFDFTQGDDKGNPFWKLVRDLLKMATKEQIDCQHPKPILLDTGEIKKPYDWAPSILPIQILRIGQFVILCVPGDPQTLTSASAKTEDAVLIAGLTNSYSQYVTTYEEYQVQRYEGASTLYGPHALSTYIQEFKKLAKALISDQLLEPGPIKLRTTRTRCLLPIDSWYMSNQSFECG</sequence>
<keyword evidence="1" id="KW-0746">Sphingolipid metabolism</keyword>
<keyword evidence="4" id="KW-1185">Reference proteome</keyword>
<name>A0ABU6Y4Z0_9FABA</name>
<dbReference type="PANTHER" id="PTHR12670">
    <property type="entry name" value="CERAMIDASE"/>
    <property type="match status" value="1"/>
</dbReference>
<dbReference type="PANTHER" id="PTHR12670:SF1">
    <property type="entry name" value="NEUTRAL CERAMIDASE"/>
    <property type="match status" value="1"/>
</dbReference>
<keyword evidence="1" id="KW-0443">Lipid metabolism</keyword>
<dbReference type="InterPro" id="IPR031329">
    <property type="entry name" value="NEUT/ALK_ceramidase_N"/>
</dbReference>
<accession>A0ABU6Y4Z0</accession>
<organism evidence="3 4">
    <name type="scientific">Stylosanthes scabra</name>
    <dbReference type="NCBI Taxonomy" id="79078"/>
    <lineage>
        <taxon>Eukaryota</taxon>
        <taxon>Viridiplantae</taxon>
        <taxon>Streptophyta</taxon>
        <taxon>Embryophyta</taxon>
        <taxon>Tracheophyta</taxon>
        <taxon>Spermatophyta</taxon>
        <taxon>Magnoliopsida</taxon>
        <taxon>eudicotyledons</taxon>
        <taxon>Gunneridae</taxon>
        <taxon>Pentapetalae</taxon>
        <taxon>rosids</taxon>
        <taxon>fabids</taxon>
        <taxon>Fabales</taxon>
        <taxon>Fabaceae</taxon>
        <taxon>Papilionoideae</taxon>
        <taxon>50 kb inversion clade</taxon>
        <taxon>dalbergioids sensu lato</taxon>
        <taxon>Dalbergieae</taxon>
        <taxon>Pterocarpus clade</taxon>
        <taxon>Stylosanthes</taxon>
    </lineage>
</organism>
<gene>
    <name evidence="3" type="ORF">PIB30_010451</name>
</gene>
<comment type="caution">
    <text evidence="3">The sequence shown here is derived from an EMBL/GenBank/DDBJ whole genome shotgun (WGS) entry which is preliminary data.</text>
</comment>
<dbReference type="Proteomes" id="UP001341840">
    <property type="component" value="Unassembled WGS sequence"/>
</dbReference>
<dbReference type="EC" id="3.5.1.23" evidence="1"/>
<comment type="catalytic activity">
    <reaction evidence="1">
        <text>an N-acylsphing-4-enine + H2O = sphing-4-enine + a fatty acid</text>
        <dbReference type="Rhea" id="RHEA:20856"/>
        <dbReference type="ChEBI" id="CHEBI:15377"/>
        <dbReference type="ChEBI" id="CHEBI:28868"/>
        <dbReference type="ChEBI" id="CHEBI:52639"/>
        <dbReference type="ChEBI" id="CHEBI:57756"/>
        <dbReference type="EC" id="3.5.1.23"/>
    </reaction>
</comment>
<comment type="similarity">
    <text evidence="1">Belongs to the neutral ceramidase family.</text>
</comment>
<evidence type="ECO:0000313" key="3">
    <source>
        <dbReference type="EMBL" id="MED6204596.1"/>
    </source>
</evidence>
<keyword evidence="1" id="KW-0378">Hydrolase</keyword>
<evidence type="ECO:0000313" key="4">
    <source>
        <dbReference type="Proteomes" id="UP001341840"/>
    </source>
</evidence>
<evidence type="ECO:0000259" key="2">
    <source>
        <dbReference type="Pfam" id="PF04734"/>
    </source>
</evidence>
<dbReference type="EMBL" id="JASCZI010241680">
    <property type="protein sequence ID" value="MED6204596.1"/>
    <property type="molecule type" value="Genomic_DNA"/>
</dbReference>